<proteinExistence type="predicted"/>
<accession>A0ABP6HRJ7</accession>
<evidence type="ECO:0000313" key="2">
    <source>
        <dbReference type="EMBL" id="GAA2781948.1"/>
    </source>
</evidence>
<dbReference type="PANTHER" id="PTHR30137">
    <property type="entry name" value="LUCIFERASE-LIKE MONOOXYGENASE"/>
    <property type="match status" value="1"/>
</dbReference>
<keyword evidence="3" id="KW-1185">Reference proteome</keyword>
<sequence>MPSPSRPLRKLGFLTIGLFDAADPGRGHESTLEIIELGERLGFDTAWVRHRHLQYGISSPVAVLAAASQRTRRIGLGTAVTPLGWENPLRLAEDLATVDVLSGGRLNPGVSVGPPMHYEQVKGALYPDTADAEDFGHERVRRLLDLVRGKPATDFSGVEGFEVFSDVVQPQSPGLGRRLWYGGGSLRSARWAGEHGMNFLTSSVVKAESAQDAGGGDGPPDFAGIQLSHIREFRAHHPDGEAARVSQGLVVIPTDSASPEQRARYARYAEGRLPRTATPQGPARLLFAPDLVGTSAELAERLYAHAAFREVDEVAFALPFTFEHEDYVQILTDMAERLGPALGWRPQVTTSPPPSR</sequence>
<dbReference type="InterPro" id="IPR036661">
    <property type="entry name" value="Luciferase-like_sf"/>
</dbReference>
<name>A0ABP6HRJ7_9ACTN</name>
<evidence type="ECO:0000313" key="3">
    <source>
        <dbReference type="Proteomes" id="UP001500893"/>
    </source>
</evidence>
<reference evidence="3" key="1">
    <citation type="journal article" date="2019" name="Int. J. Syst. Evol. Microbiol.">
        <title>The Global Catalogue of Microorganisms (GCM) 10K type strain sequencing project: providing services to taxonomists for standard genome sequencing and annotation.</title>
        <authorList>
            <consortium name="The Broad Institute Genomics Platform"/>
            <consortium name="The Broad Institute Genome Sequencing Center for Infectious Disease"/>
            <person name="Wu L."/>
            <person name="Ma J."/>
        </authorList>
    </citation>
    <scope>NUCLEOTIDE SEQUENCE [LARGE SCALE GENOMIC DNA]</scope>
    <source>
        <strain evidence="3">JCM 11574</strain>
    </source>
</reference>
<dbReference type="PANTHER" id="PTHR30137:SF15">
    <property type="entry name" value="BLL6902 PROTEIN"/>
    <property type="match status" value="1"/>
</dbReference>
<feature type="domain" description="Luciferase-like" evidence="1">
    <location>
        <begin position="28"/>
        <end position="255"/>
    </location>
</feature>
<dbReference type="Pfam" id="PF00296">
    <property type="entry name" value="Bac_luciferase"/>
    <property type="match status" value="1"/>
</dbReference>
<dbReference type="RefSeq" id="WP_345060024.1">
    <property type="nucleotide sequence ID" value="NZ_BAAAVM010000148.1"/>
</dbReference>
<dbReference type="Proteomes" id="UP001500893">
    <property type="component" value="Unassembled WGS sequence"/>
</dbReference>
<dbReference type="InterPro" id="IPR011251">
    <property type="entry name" value="Luciferase-like_dom"/>
</dbReference>
<protein>
    <submittedName>
        <fullName evidence="2">LLM class flavin-dependent oxidoreductase</fullName>
    </submittedName>
</protein>
<gene>
    <name evidence="2" type="ORF">GCM10010521_70880</name>
</gene>
<dbReference type="Gene3D" id="3.20.20.30">
    <property type="entry name" value="Luciferase-like domain"/>
    <property type="match status" value="1"/>
</dbReference>
<dbReference type="SUPFAM" id="SSF51679">
    <property type="entry name" value="Bacterial luciferase-like"/>
    <property type="match status" value="1"/>
</dbReference>
<dbReference type="InterPro" id="IPR050766">
    <property type="entry name" value="Bact_Lucif_Oxidored"/>
</dbReference>
<comment type="caution">
    <text evidence="2">The sequence shown here is derived from an EMBL/GenBank/DDBJ whole genome shotgun (WGS) entry which is preliminary data.</text>
</comment>
<dbReference type="EMBL" id="BAAAVM010000148">
    <property type="protein sequence ID" value="GAA2781948.1"/>
    <property type="molecule type" value="Genomic_DNA"/>
</dbReference>
<evidence type="ECO:0000259" key="1">
    <source>
        <dbReference type="Pfam" id="PF00296"/>
    </source>
</evidence>
<organism evidence="2 3">
    <name type="scientific">Streptomyces rameus</name>
    <dbReference type="NCBI Taxonomy" id="68261"/>
    <lineage>
        <taxon>Bacteria</taxon>
        <taxon>Bacillati</taxon>
        <taxon>Actinomycetota</taxon>
        <taxon>Actinomycetes</taxon>
        <taxon>Kitasatosporales</taxon>
        <taxon>Streptomycetaceae</taxon>
        <taxon>Streptomyces</taxon>
    </lineage>
</organism>